<sequence length="2130" mass="241929">MQTLKKQNKVFEQRFAVLEDLHCCNNLKEIGPGLVWLYQEAGSTRLQVTGYNQQRKHSKFENILSVWKSKLGYPLSEVSNFMTVRKAHDDVQTTLDRWMANLESLWISQERFPSLNSVQKNRVKQNRLSAFLYNISMYLQSQDSQEEDVETWENLVQQFLKVPAVKTPTLPLLNIEDFFVSLRGSQNWAALLSFMQTIIRALSSSHTALRLLGQNWEILSRLMDTLFEALISGTLTQTSTTLQGVLCSLMGHNNCAFGPDQLNKLMFPFEISNWRPLVSFQSGSSVAAHGKYRPFSIPSGVFKDKTGNNSKLNYGLNQAEMQNVLEIFYRSKEREKGMKDSESEEVVWEVLEGLRQNLMKRMERSVYDTLSRKVSRMTGTLMNRVSSIIGTPHSDQNGKCSIGNLQQLILWGIKHNLTWNIQSFGFTSTTFPSAPPILACSKVSGQNERKTHNITKRSEADVVEEIPPYSEVLEAVCNDTIPGLPGVSNFTVFLYCNVYNDTGYSLESTYDLKVACSDAAWYLSSMEEDSFWVWVCREYFPAEFNITICKNSSFSKLTENPPLISELCHSAYNSSDTVRALRNLRKCSDMWQGLSMNPKGLKSCLLENKTIWMDTLCSNETLSGMSEASRAWVSKLCHRQTSKINMLNSSCNYRKWDESMFRNATMMEECRGINIQEFGDIVCRDSALYSNLRPIHSWVVKYCTEYWTITPEDGKCFLQKIVDMLPLSSNFDVSQLCRSPVSYTIGLVSQLSQCDSESSGWAQNLQYLLKILDFLFTLSDLDQIGKETRDRLGEAILLSSLLDNGSLWASFKMNSTLSILQTVEWYLEQNNDASDKEDLLSCFSPVLWELMQNEENASSFEILLQEYLQMPRGGFQKVLMSAENEAVERFLSLMHRSWPRIQHHQVSLPDEKGLETLTSMMIQKFPRLTPQIFVDLSQFIPFMSVSDIISFPLSLLANQSVLDAIRIHSPDMKITQKRAFAKRLLQIDLFGDIPSWPPYFLRSIQPILPYLPICHFVKLTPEQIKLLADGWKDVKLDMVHGRYVAQSLMNRDRNETTEQIQRLGSLICYLTYEDLHSYLQLQYPLGSLEKNLLECISNRTLSPRGRLAYSLVDVLKKVNLHGLGLTEIMSWKCLLSEMGVNFFQKLEGTQLSGLLQKVDAAELSPAQALAVMKYITPKNNVAELVICSFHSLIPVLSPEILRSLSASVLTRACQCLGPSLPLLSAAQKAAIMQNLREQEDTIGRAEESEIDIIYTKSSGLAMLACLLPFAPLKLLHLDTQTLLKNISLYGELEWMPQQTQFLWRKIQAGANLTKNTILTLGSLANGIQCDTLQQLNTLSEIRDVVKYLHGIPCGLRKSLRKCILEEIQRRPGLSWEDTAWMGPEFVTDLPVKLIDRLSNDSVKLFLEHAHKYPKVFLELLPHKKAALVEKALRVLQIPDHGEILVEDLELLGPLVGYIGEEHISQINRRHLLLHLDELKTYCFSEEFIGKLGKILTEEDMLGNPLYWTKKDIVHMGRLLFFLPTEYIHSLPKNVLGQDTLEWLLESQRVWEEDEIGRICMKENTSLMDRMRRNRLILTSAITKSIYRGTPEPVPSCADMRVTLPSAWSPSQISGMTLSDFEDCLSLISEDMALTSHQAKAVLAKIKQLFGPIKTISPVQILQMGYLTSYMSEKDLHEIQIPDWGVVSFLGRMESWTVKQMKALVTNILRQNRKGTSDLDLMEISALGHLICGLGVEELKRINKQEFSQAAVFVGTLKLKCSEAQMETLAELLTSHMGFGTVSRWGPEIFMEVGTLSAGLPDIVLSSLIRDQIQGLTPDAITLIPAPKFSVFGDLFDPVIKERHNGYDPRTMKHPTDLDASKIKAGNFDDRYVLSSRVRTGRSIRGLSLPPACTRAERREVEKVAAEALNGLKGDLTGQYYKLSDMTDKEQQQLIDDHFLFDKPVSPLLTASGMARDWPDARGIWHNNEKTFLIWINEEDHTRIISMEKGGNMKRVFERFCRGLKEVERLIQEKGWEFMWNERLGYILTCPSNLGTGLRAGVHIKLPLLSKDARFSKILENLRLQKRGTGGVDTAAVGSTFDISNLDRLGKSEVELVQLVIDGVNYLIDCEKRLEKGQDIRIPSPVAQFKH</sequence>
<evidence type="ECO:0000256" key="1">
    <source>
        <dbReference type="ARBA" id="ARBA00012231"/>
    </source>
</evidence>
<evidence type="ECO:0000256" key="4">
    <source>
        <dbReference type="ARBA" id="ARBA00022777"/>
    </source>
</evidence>
<evidence type="ECO:0000256" key="3">
    <source>
        <dbReference type="ARBA" id="ARBA00022741"/>
    </source>
</evidence>
<organism evidence="15 16">
    <name type="scientific">Pelobates cultripes</name>
    <name type="common">Western spadefoot toad</name>
    <dbReference type="NCBI Taxonomy" id="61616"/>
    <lineage>
        <taxon>Eukaryota</taxon>
        <taxon>Metazoa</taxon>
        <taxon>Chordata</taxon>
        <taxon>Craniata</taxon>
        <taxon>Vertebrata</taxon>
        <taxon>Euteleostomi</taxon>
        <taxon>Amphibia</taxon>
        <taxon>Batrachia</taxon>
        <taxon>Anura</taxon>
        <taxon>Pelobatoidea</taxon>
        <taxon>Pelobatidae</taxon>
        <taxon>Pelobates</taxon>
    </lineage>
</organism>
<evidence type="ECO:0000256" key="5">
    <source>
        <dbReference type="ARBA" id="ARBA00022840"/>
    </source>
</evidence>
<reference evidence="15" key="1">
    <citation type="submission" date="2022-03" db="EMBL/GenBank/DDBJ databases">
        <authorList>
            <person name="Alioto T."/>
            <person name="Alioto T."/>
            <person name="Gomez Garrido J."/>
        </authorList>
    </citation>
    <scope>NUCLEOTIDE SEQUENCE</scope>
</reference>
<comment type="function">
    <text evidence="7">Reversibly catalyzes the transfer of phosphate between ATP and various phosphogens (e.g. creatine phosphate). Creatine kinase isoenzymes play a central role in energy transduction in tissues with large, fluctuating energy demands, such as skeletal muscle, heart, brain and spermatozoa.</text>
</comment>
<dbReference type="Pfam" id="PF21058">
    <property type="entry name" value="Stereocilin"/>
    <property type="match status" value="1"/>
</dbReference>
<dbReference type="PROSITE" id="PS51510">
    <property type="entry name" value="PHOSPHAGEN_KINASE_C"/>
    <property type="match status" value="1"/>
</dbReference>
<feature type="binding site" evidence="12">
    <location>
        <begin position="2066"/>
        <end position="2071"/>
    </location>
    <ligand>
        <name>ATP</name>
        <dbReference type="ChEBI" id="CHEBI:30616"/>
    </ligand>
</feature>
<dbReference type="GO" id="GO:0004111">
    <property type="term" value="F:creatine kinase activity"/>
    <property type="evidence" value="ECO:0007669"/>
    <property type="project" value="UniProtKB-EC"/>
</dbReference>
<evidence type="ECO:0000256" key="2">
    <source>
        <dbReference type="ARBA" id="ARBA00022679"/>
    </source>
</evidence>
<evidence type="ECO:0000256" key="7">
    <source>
        <dbReference type="ARBA" id="ARBA00037274"/>
    </source>
</evidence>
<evidence type="ECO:0000313" key="16">
    <source>
        <dbReference type="Proteomes" id="UP001295444"/>
    </source>
</evidence>
<dbReference type="Gene3D" id="3.30.590.10">
    <property type="entry name" value="Glutamine synthetase/guanido kinase, catalytic domain"/>
    <property type="match status" value="1"/>
</dbReference>
<comment type="similarity">
    <text evidence="12 13">Belongs to the ATP:guanido phosphotransferase family.</text>
</comment>
<evidence type="ECO:0000256" key="13">
    <source>
        <dbReference type="RuleBase" id="RU000505"/>
    </source>
</evidence>
<feature type="domain" description="Phosphagen kinase C-terminal" evidence="14">
    <location>
        <begin position="1871"/>
        <end position="2113"/>
    </location>
</feature>
<dbReference type="Proteomes" id="UP001295444">
    <property type="component" value="Chromosome 03"/>
</dbReference>
<proteinExistence type="inferred from homology"/>
<evidence type="ECO:0000259" key="14">
    <source>
        <dbReference type="PROSITE" id="PS51510"/>
    </source>
</evidence>
<name>A0AAD1RM31_PELCU</name>
<dbReference type="PANTHER" id="PTHR11547">
    <property type="entry name" value="ARGININE OR CREATINE KINASE"/>
    <property type="match status" value="1"/>
</dbReference>
<protein>
    <recommendedName>
        <fullName evidence="9">Creatine kinase U-type, mitochondrial</fullName>
        <ecNumber evidence="1">2.7.3.2</ecNumber>
    </recommendedName>
    <alternativeName>
        <fullName evidence="10">Acidic-type mitochondrial creatine kinase</fullName>
    </alternativeName>
    <alternativeName>
        <fullName evidence="11">Ubiquitous mitochondrial creatine kinase</fullName>
    </alternativeName>
</protein>
<keyword evidence="2 12" id="KW-0808">Transferase</keyword>
<dbReference type="InterPro" id="IPR014746">
    <property type="entry name" value="Gln_synth/guanido_kin_cat_dom"/>
</dbReference>
<evidence type="ECO:0000256" key="12">
    <source>
        <dbReference type="PROSITE-ProRule" id="PRU00843"/>
    </source>
</evidence>
<evidence type="ECO:0000256" key="8">
    <source>
        <dbReference type="ARBA" id="ARBA00038753"/>
    </source>
</evidence>
<evidence type="ECO:0000313" key="15">
    <source>
        <dbReference type="EMBL" id="CAH2274149.1"/>
    </source>
</evidence>
<dbReference type="CDD" id="cd00716">
    <property type="entry name" value="creatine_kinase_like"/>
    <property type="match status" value="1"/>
</dbReference>
<feature type="binding site" evidence="12">
    <location>
        <begin position="2038"/>
        <end position="2042"/>
    </location>
    <ligand>
        <name>ATP</name>
        <dbReference type="ChEBI" id="CHEBI:30616"/>
    </ligand>
</feature>
<dbReference type="EMBL" id="OW240914">
    <property type="protein sequence ID" value="CAH2274149.1"/>
    <property type="molecule type" value="Genomic_DNA"/>
</dbReference>
<dbReference type="GO" id="GO:0005524">
    <property type="term" value="F:ATP binding"/>
    <property type="evidence" value="ECO:0007669"/>
    <property type="project" value="UniProtKB-UniRule"/>
</dbReference>
<evidence type="ECO:0000256" key="10">
    <source>
        <dbReference type="ARBA" id="ARBA00041417"/>
    </source>
</evidence>
<dbReference type="InterPro" id="IPR048992">
    <property type="entry name" value="Stereocilin_LRR"/>
</dbReference>
<dbReference type="PROSITE" id="PS00112">
    <property type="entry name" value="PHOSPHAGEN_KINASE"/>
    <property type="match status" value="1"/>
</dbReference>
<dbReference type="EC" id="2.7.3.2" evidence="1"/>
<keyword evidence="4 12" id="KW-0418">Kinase</keyword>
<dbReference type="GO" id="GO:0046314">
    <property type="term" value="P:phosphocreatine biosynthetic process"/>
    <property type="evidence" value="ECO:0007669"/>
    <property type="project" value="InterPro"/>
</dbReference>
<gene>
    <name evidence="15" type="ORF">PECUL_23A032335</name>
</gene>
<keyword evidence="6" id="KW-0809">Transit peptide</keyword>
<feature type="binding site" evidence="12">
    <location>
        <position position="1937"/>
    </location>
    <ligand>
        <name>ATP</name>
        <dbReference type="ChEBI" id="CHEBI:30616"/>
    </ligand>
</feature>
<feature type="binding site" evidence="12">
    <location>
        <position position="1982"/>
    </location>
    <ligand>
        <name>ATP</name>
        <dbReference type="ChEBI" id="CHEBI:30616"/>
    </ligand>
</feature>
<dbReference type="InterPro" id="IPR022414">
    <property type="entry name" value="ATP-guanido_PTrfase_cat"/>
</dbReference>
<accession>A0AAD1RM31</accession>
<evidence type="ECO:0000256" key="6">
    <source>
        <dbReference type="ARBA" id="ARBA00022946"/>
    </source>
</evidence>
<dbReference type="PANTHER" id="PTHR11547:SF24">
    <property type="entry name" value="CREATINE KINASE U-TYPE, MITOCHONDRIAL"/>
    <property type="match status" value="1"/>
</dbReference>
<dbReference type="SUPFAM" id="SSF55931">
    <property type="entry name" value="Glutamine synthetase/guanido kinase"/>
    <property type="match status" value="1"/>
</dbReference>
<evidence type="ECO:0000256" key="9">
    <source>
        <dbReference type="ARBA" id="ARBA00039465"/>
    </source>
</evidence>
<keyword evidence="3 12" id="KW-0547">Nucleotide-binding</keyword>
<dbReference type="InterPro" id="IPR000749">
    <property type="entry name" value="ATP-guanido_PTrfase"/>
</dbReference>
<dbReference type="Pfam" id="PF00217">
    <property type="entry name" value="ATP-gua_Ptrans"/>
    <property type="match status" value="1"/>
</dbReference>
<comment type="subunit">
    <text evidence="8">Exists as an octamer composed of four MTCK homodimers.</text>
</comment>
<evidence type="ECO:0000256" key="11">
    <source>
        <dbReference type="ARBA" id="ARBA00041802"/>
    </source>
</evidence>
<dbReference type="InterPro" id="IPR022415">
    <property type="entry name" value="ATP-guanido_PTrfase_AS"/>
</dbReference>
<keyword evidence="5 12" id="KW-0067">ATP-binding</keyword>
<keyword evidence="16" id="KW-1185">Reference proteome</keyword>
<feature type="binding site" evidence="12">
    <location>
        <begin position="1874"/>
        <end position="1878"/>
    </location>
    <ligand>
        <name>ATP</name>
        <dbReference type="ChEBI" id="CHEBI:30616"/>
    </ligand>
</feature>
<dbReference type="GO" id="GO:0005739">
    <property type="term" value="C:mitochondrion"/>
    <property type="evidence" value="ECO:0007669"/>
    <property type="project" value="TreeGrafter"/>
</dbReference>
<dbReference type="FunFam" id="3.30.590.10:FF:000002">
    <property type="entry name" value="Creatine kinase S-type, mitochondrial"/>
    <property type="match status" value="1"/>
</dbReference>